<dbReference type="RefSeq" id="WP_039248316.1">
    <property type="nucleotide sequence ID" value="NZ_JWSY01000033.1"/>
</dbReference>
<dbReference type="Proteomes" id="UP000031166">
    <property type="component" value="Unassembled WGS sequence"/>
</dbReference>
<reference evidence="1 2" key="1">
    <citation type="submission" date="2014-12" db="EMBL/GenBank/DDBJ databases">
        <title>Genome sequencing of Brevundimonas nasdae TPW30.</title>
        <authorList>
            <person name="Tan P.W."/>
            <person name="Chan K.-G."/>
        </authorList>
    </citation>
    <scope>NUCLEOTIDE SEQUENCE [LARGE SCALE GENOMIC DNA]</scope>
    <source>
        <strain evidence="1 2">TPW30</strain>
    </source>
</reference>
<name>A0A0B4CFF8_9CAUL</name>
<dbReference type="AlphaFoldDB" id="A0A0B4CFF8"/>
<protein>
    <submittedName>
        <fullName evidence="1">Uncharacterized protein</fullName>
    </submittedName>
</protein>
<dbReference type="STRING" id="172043.RM53_15425"/>
<dbReference type="EMBL" id="JWSY01000033">
    <property type="protein sequence ID" value="KIC55182.1"/>
    <property type="molecule type" value="Genomic_DNA"/>
</dbReference>
<organism evidence="1 2">
    <name type="scientific">Brevundimonas nasdae</name>
    <dbReference type="NCBI Taxonomy" id="172043"/>
    <lineage>
        <taxon>Bacteria</taxon>
        <taxon>Pseudomonadati</taxon>
        <taxon>Pseudomonadota</taxon>
        <taxon>Alphaproteobacteria</taxon>
        <taxon>Caulobacterales</taxon>
        <taxon>Caulobacteraceae</taxon>
        <taxon>Brevundimonas</taxon>
    </lineage>
</organism>
<evidence type="ECO:0000313" key="1">
    <source>
        <dbReference type="EMBL" id="KIC55182.1"/>
    </source>
</evidence>
<accession>A0A0B4CFF8</accession>
<comment type="caution">
    <text evidence="1">The sequence shown here is derived from an EMBL/GenBank/DDBJ whole genome shotgun (WGS) entry which is preliminary data.</text>
</comment>
<proteinExistence type="predicted"/>
<evidence type="ECO:0000313" key="2">
    <source>
        <dbReference type="Proteomes" id="UP000031166"/>
    </source>
</evidence>
<gene>
    <name evidence="1" type="ORF">RM53_15425</name>
</gene>
<sequence>MTDLYTLMLNRRLTSSQRHFSSYWCERAPNYLALQNGISASAMITVFRNLVAEGRWLTACRVAHMILFAEGSR</sequence>